<proteinExistence type="predicted"/>
<name>A0A3S0QYK1_9HYPH</name>
<accession>A0A3S0QYK1</accession>
<comment type="caution">
    <text evidence="1">The sequence shown here is derived from an EMBL/GenBank/DDBJ whole genome shotgun (WGS) entry which is preliminary data.</text>
</comment>
<organism evidence="1 2">
    <name type="scientific">Rhizobium vallis</name>
    <dbReference type="NCBI Taxonomy" id="634290"/>
    <lineage>
        <taxon>Bacteria</taxon>
        <taxon>Pseudomonadati</taxon>
        <taxon>Pseudomonadota</taxon>
        <taxon>Alphaproteobacteria</taxon>
        <taxon>Hyphomicrobiales</taxon>
        <taxon>Rhizobiaceae</taxon>
        <taxon>Rhizobium/Agrobacterium group</taxon>
        <taxon>Rhizobium</taxon>
    </lineage>
</organism>
<sequence>MRFSVNIASKSVSKMTRFGICGNNRGLRLHPCPVGRGQLPARPCGEAAFSARPPGLNGRISA</sequence>
<evidence type="ECO:0000313" key="1">
    <source>
        <dbReference type="EMBL" id="RUM26995.1"/>
    </source>
</evidence>
<keyword evidence="2" id="KW-1185">Reference proteome</keyword>
<dbReference type="Proteomes" id="UP000278823">
    <property type="component" value="Unassembled WGS sequence"/>
</dbReference>
<dbReference type="EMBL" id="RJTH01000001">
    <property type="protein sequence ID" value="RUM26995.1"/>
    <property type="molecule type" value="Genomic_DNA"/>
</dbReference>
<reference evidence="2" key="1">
    <citation type="submission" date="2018-11" db="EMBL/GenBank/DDBJ databases">
        <title>Rhizobium chutanense sp. nov., isolated from root nodules of Phaseolus vulgaris in China.</title>
        <authorList>
            <person name="Huo Y."/>
        </authorList>
    </citation>
    <scope>NUCLEOTIDE SEQUENCE [LARGE SCALE GENOMIC DNA]</scope>
    <source>
        <strain evidence="2">CCBAU 65647</strain>
    </source>
</reference>
<gene>
    <name evidence="1" type="ORF">EFQ99_01970</name>
</gene>
<dbReference type="AlphaFoldDB" id="A0A3S0QYK1"/>
<evidence type="ECO:0000313" key="2">
    <source>
        <dbReference type="Proteomes" id="UP000278823"/>
    </source>
</evidence>
<protein>
    <submittedName>
        <fullName evidence="1">Uncharacterized protein</fullName>
    </submittedName>
</protein>
<dbReference type="OrthoDB" id="8404049at2"/>